<dbReference type="Proteomes" id="UP001141552">
    <property type="component" value="Unassembled WGS sequence"/>
</dbReference>
<dbReference type="AlphaFoldDB" id="A0A9Q0G6X1"/>
<keyword evidence="1" id="KW-0547">Nucleotide-binding</keyword>
<proteinExistence type="predicted"/>
<dbReference type="GO" id="GO:0005694">
    <property type="term" value="C:chromosome"/>
    <property type="evidence" value="ECO:0007669"/>
    <property type="project" value="UniProtKB-ARBA"/>
</dbReference>
<reference evidence="9" key="1">
    <citation type="submission" date="2022-02" db="EMBL/GenBank/DDBJ databases">
        <authorList>
            <person name="Henning P.M."/>
            <person name="McCubbin A.G."/>
            <person name="Shore J.S."/>
        </authorList>
    </citation>
    <scope>NUCLEOTIDE SEQUENCE</scope>
    <source>
        <strain evidence="9">F60SS</strain>
        <tissue evidence="9">Leaves</tissue>
    </source>
</reference>
<evidence type="ECO:0000256" key="3">
    <source>
        <dbReference type="ARBA" id="ARBA00022806"/>
    </source>
</evidence>
<protein>
    <recommendedName>
        <fullName evidence="11">Helicase MAGATAMA 3</fullName>
    </recommendedName>
</protein>
<dbReference type="InterPro" id="IPR041677">
    <property type="entry name" value="DNA2/NAM7_AAA_11"/>
</dbReference>
<gene>
    <name evidence="9" type="ORF">Tsubulata_020674</name>
</gene>
<evidence type="ECO:0000259" key="6">
    <source>
        <dbReference type="Pfam" id="PF13086"/>
    </source>
</evidence>
<feature type="compositionally biased region" description="Basic and acidic residues" evidence="5">
    <location>
        <begin position="429"/>
        <end position="439"/>
    </location>
</feature>
<evidence type="ECO:0000256" key="4">
    <source>
        <dbReference type="ARBA" id="ARBA00022840"/>
    </source>
</evidence>
<evidence type="ECO:0000259" key="7">
    <source>
        <dbReference type="Pfam" id="PF13087"/>
    </source>
</evidence>
<accession>A0A9Q0G6X1</accession>
<evidence type="ECO:0000313" key="10">
    <source>
        <dbReference type="Proteomes" id="UP001141552"/>
    </source>
</evidence>
<feature type="domain" description="DUF6469" evidence="8">
    <location>
        <begin position="97"/>
        <end position="210"/>
    </location>
</feature>
<dbReference type="PANTHER" id="PTHR10887:SF522">
    <property type="entry name" value="P-LOOP CONTAINING NUCLEOSIDE TRIPHOSPHATE HYDROLASES SUPERFAMILY PROTEIN"/>
    <property type="match status" value="1"/>
</dbReference>
<dbReference type="CDD" id="cd18808">
    <property type="entry name" value="SF1_C_Upf1"/>
    <property type="match status" value="1"/>
</dbReference>
<dbReference type="GO" id="GO:0005524">
    <property type="term" value="F:ATP binding"/>
    <property type="evidence" value="ECO:0007669"/>
    <property type="project" value="UniProtKB-KW"/>
</dbReference>
<feature type="domain" description="DNA2/NAM7 helicase-like C-terminal" evidence="7">
    <location>
        <begin position="677"/>
        <end position="874"/>
    </location>
</feature>
<feature type="region of interest" description="Disordered" evidence="5">
    <location>
        <begin position="413"/>
        <end position="439"/>
    </location>
</feature>
<dbReference type="SUPFAM" id="SSF52540">
    <property type="entry name" value="P-loop containing nucleoside triphosphate hydrolases"/>
    <property type="match status" value="1"/>
</dbReference>
<keyword evidence="3" id="KW-0347">Helicase</keyword>
<name>A0A9Q0G6X1_9ROSI</name>
<evidence type="ECO:0000256" key="1">
    <source>
        <dbReference type="ARBA" id="ARBA00022741"/>
    </source>
</evidence>
<sequence length="1095" mass="123688">MSTSHQVKKPIAGREFVDLVLSWSLEELINKDLYRGQVEKIPDTFVSTKHYMKAFVPPFLEETHSELCSTLEAVSRSPSCEILYIRRTKKFALPRDLFYEITVKTAKGAYQPVISDVIALTCARPQSINDLRGPRGSYLVAFVRGVRESENSSTCKVSILSSEPIFPEDVLTSKEGQFSIVGRAYQRSVRMFGIYLINLTTNLRIWQALNSELEGKNLNIITEVLQNNFSEGESCTICSGRADSDVPPSFLRDISRSVGLDDSQNAAVLSCIGTQKCSHHDTVKLIWGPPGTGKTNTTSVLLYTLLKLRCRTLTCAPTNNAVSEVATRVLGLPAGGLLEDSAYGKGDIVLLGNRERLKIDEKDKLLDIFLDHRVDVLTDCLSGWNDSLESMICLLEDPEKQYRLCLEADTGLEDKEDENDEENGMRQSRSTEEDNKCEDKKSNTIWNKFVQALKEVITNAMKVQEESQLKQKEREDEVILSKNKKSPKVTLEQFFREKFSTFADRLKFYIENLYTHLPTSAIPLAVAKNMIRALVLLRSLEKMSLSINVTDEGLKQILEKHEYSGDSVHIKLRSAKAECLAALRMLPQTFDIPISGLEMFCLKHAILLFCTVSSSIKLHIEGMSPFQFLVIDEAAQLKECESTIPLQLRGLQRAILIGDEQQLPAMVHSKISAEAGYGRSLFERLVKLRCKRHLLNTQYRMHPSISLFPNREFYGKKILNASRVKVATYRRRFLEGDMYGSYSFINILHGEEEYDEQKSSKNTVEAAVVADIVERLHKEFTRSREKISIGVISPYNAQVRAIQEKLRKCNSDSDSGFSVDVGSVDGFQGGERDVIILTTVRCNTRGALGFVSNSQRANVALTRAKYCLWILGNGETLIRSKSVWKKLVHDAKSRQCFYNADEDESLAKAITDALIEIGHFDTLLQRDSILFKKATWKVCFSDDFPTSLSRLDVGIRKEVLSLLTELANGWRQSQQNRMNLDVHNGPSSQMLEQCRVRGKLHLVWTVEVISENSYHLQVFKALDILPLSDLPKLANTLDSVFSSYSKEHMDRCKHRSVEGNLVVPMRWPMKSYSVSECSSSKADAGHLSKHYHYLA</sequence>
<dbReference type="EMBL" id="JAKUCV010001889">
    <property type="protein sequence ID" value="KAJ4844698.1"/>
    <property type="molecule type" value="Genomic_DNA"/>
</dbReference>
<keyword evidence="4" id="KW-0067">ATP-binding</keyword>
<dbReference type="OrthoDB" id="6513042at2759"/>
<dbReference type="InterPro" id="IPR027417">
    <property type="entry name" value="P-loop_NTPase"/>
</dbReference>
<keyword evidence="10" id="KW-1185">Reference proteome</keyword>
<dbReference type="Pfam" id="PF13087">
    <property type="entry name" value="AAA_12"/>
    <property type="match status" value="1"/>
</dbReference>
<dbReference type="PANTHER" id="PTHR10887">
    <property type="entry name" value="DNA2/NAM7 HELICASE FAMILY"/>
    <property type="match status" value="1"/>
</dbReference>
<dbReference type="GO" id="GO:0016787">
    <property type="term" value="F:hydrolase activity"/>
    <property type="evidence" value="ECO:0007669"/>
    <property type="project" value="UniProtKB-KW"/>
</dbReference>
<feature type="domain" description="DNA2/NAM7 helicase helicase" evidence="6">
    <location>
        <begin position="260"/>
        <end position="670"/>
    </location>
</feature>
<evidence type="ECO:0008006" key="11">
    <source>
        <dbReference type="Google" id="ProtNLM"/>
    </source>
</evidence>
<dbReference type="InterPro" id="IPR045055">
    <property type="entry name" value="DNA2/NAM7-like"/>
</dbReference>
<dbReference type="Pfam" id="PF20073">
    <property type="entry name" value="DUF6469"/>
    <property type="match status" value="1"/>
</dbReference>
<reference evidence="9" key="2">
    <citation type="journal article" date="2023" name="Plants (Basel)">
        <title>Annotation of the Turnera subulata (Passifloraceae) Draft Genome Reveals the S-Locus Evolved after the Divergence of Turneroideae from Passifloroideae in a Stepwise Manner.</title>
        <authorList>
            <person name="Henning P.M."/>
            <person name="Roalson E.H."/>
            <person name="Mir W."/>
            <person name="McCubbin A.G."/>
            <person name="Shore J.S."/>
        </authorList>
    </citation>
    <scope>NUCLEOTIDE SEQUENCE</scope>
    <source>
        <strain evidence="9">F60SS</strain>
    </source>
</reference>
<feature type="compositionally biased region" description="Acidic residues" evidence="5">
    <location>
        <begin position="413"/>
        <end position="422"/>
    </location>
</feature>
<evidence type="ECO:0000313" key="9">
    <source>
        <dbReference type="EMBL" id="KAJ4844698.1"/>
    </source>
</evidence>
<evidence type="ECO:0000256" key="5">
    <source>
        <dbReference type="SAM" id="MobiDB-lite"/>
    </source>
</evidence>
<dbReference type="InterPro" id="IPR045529">
    <property type="entry name" value="DUF6469"/>
</dbReference>
<dbReference type="GO" id="GO:0004386">
    <property type="term" value="F:helicase activity"/>
    <property type="evidence" value="ECO:0007669"/>
    <property type="project" value="UniProtKB-KW"/>
</dbReference>
<organism evidence="9 10">
    <name type="scientific">Turnera subulata</name>
    <dbReference type="NCBI Taxonomy" id="218843"/>
    <lineage>
        <taxon>Eukaryota</taxon>
        <taxon>Viridiplantae</taxon>
        <taxon>Streptophyta</taxon>
        <taxon>Embryophyta</taxon>
        <taxon>Tracheophyta</taxon>
        <taxon>Spermatophyta</taxon>
        <taxon>Magnoliopsida</taxon>
        <taxon>eudicotyledons</taxon>
        <taxon>Gunneridae</taxon>
        <taxon>Pentapetalae</taxon>
        <taxon>rosids</taxon>
        <taxon>fabids</taxon>
        <taxon>Malpighiales</taxon>
        <taxon>Passifloraceae</taxon>
        <taxon>Turnera</taxon>
    </lineage>
</organism>
<dbReference type="FunFam" id="3.40.50.300:FF:000326">
    <property type="entry name" value="P-loop containing nucleoside triphosphate hydrolase"/>
    <property type="match status" value="1"/>
</dbReference>
<dbReference type="InterPro" id="IPR041679">
    <property type="entry name" value="DNA2/NAM7-like_C"/>
</dbReference>
<dbReference type="Gene3D" id="3.40.50.300">
    <property type="entry name" value="P-loop containing nucleotide triphosphate hydrolases"/>
    <property type="match status" value="3"/>
</dbReference>
<keyword evidence="2" id="KW-0378">Hydrolase</keyword>
<evidence type="ECO:0000256" key="2">
    <source>
        <dbReference type="ARBA" id="ARBA00022801"/>
    </source>
</evidence>
<evidence type="ECO:0000259" key="8">
    <source>
        <dbReference type="Pfam" id="PF20073"/>
    </source>
</evidence>
<comment type="caution">
    <text evidence="9">The sequence shown here is derived from an EMBL/GenBank/DDBJ whole genome shotgun (WGS) entry which is preliminary data.</text>
</comment>
<dbReference type="InterPro" id="IPR047187">
    <property type="entry name" value="SF1_C_Upf1"/>
</dbReference>
<dbReference type="Pfam" id="PF13086">
    <property type="entry name" value="AAA_11"/>
    <property type="match status" value="1"/>
</dbReference>